<accession>A0A917S7G9</accession>
<feature type="domain" description="Endonuclease/exonuclease/phosphatase" evidence="2">
    <location>
        <begin position="71"/>
        <end position="273"/>
    </location>
</feature>
<dbReference type="Gene3D" id="3.60.10.10">
    <property type="entry name" value="Endonuclease/exonuclease/phosphatase"/>
    <property type="match status" value="1"/>
</dbReference>
<dbReference type="InterPro" id="IPR005135">
    <property type="entry name" value="Endo/exonuclease/phosphatase"/>
</dbReference>
<name>A0A917S7G9_9ACTN</name>
<feature type="transmembrane region" description="Helical" evidence="1">
    <location>
        <begin position="32"/>
        <end position="52"/>
    </location>
</feature>
<evidence type="ECO:0000259" key="2">
    <source>
        <dbReference type="Pfam" id="PF03372"/>
    </source>
</evidence>
<evidence type="ECO:0000313" key="3">
    <source>
        <dbReference type="EMBL" id="GGL62442.1"/>
    </source>
</evidence>
<dbReference type="Proteomes" id="UP000613840">
    <property type="component" value="Unassembled WGS sequence"/>
</dbReference>
<gene>
    <name evidence="3" type="ORF">GCM10011575_21220</name>
</gene>
<reference evidence="3" key="1">
    <citation type="journal article" date="2014" name="Int. J. Syst. Evol. Microbiol.">
        <title>Complete genome sequence of Corynebacterium casei LMG S-19264T (=DSM 44701T), isolated from a smear-ripened cheese.</title>
        <authorList>
            <consortium name="US DOE Joint Genome Institute (JGI-PGF)"/>
            <person name="Walter F."/>
            <person name="Albersmeier A."/>
            <person name="Kalinowski J."/>
            <person name="Ruckert C."/>
        </authorList>
    </citation>
    <scope>NUCLEOTIDE SEQUENCE</scope>
    <source>
        <strain evidence="3">CGMCC 4.7306</strain>
    </source>
</reference>
<proteinExistence type="predicted"/>
<dbReference type="GO" id="GO:0003824">
    <property type="term" value="F:catalytic activity"/>
    <property type="evidence" value="ECO:0007669"/>
    <property type="project" value="InterPro"/>
</dbReference>
<sequence>MTASFIPYGLPADLIAVIFLGVALVRARRRLAIAVLTLISALLLALQVSWIAPQFIPDPRPITSPAFTMISLNMKWGGADPVQLSSEAASADLVVLVEVTPQAFGSVRSELGGRFPYTVPSAITSGNQSMILSRYPLTNASPLRSTNQQWTASTTIPGIGRLNVIAAHPCNPQCGGQRWSSEHAALLQRAEQLDNAPEVIAGDFNAIDDHGPMRAMYAHGFVSATDITGAGWMPTFPADIRLVPPLIGIDHVLVNSRLTALSINTFRVSGTDHLGLIARLAGS</sequence>
<keyword evidence="1" id="KW-1133">Transmembrane helix</keyword>
<dbReference type="Pfam" id="PF03372">
    <property type="entry name" value="Exo_endo_phos"/>
    <property type="match status" value="1"/>
</dbReference>
<protein>
    <recommendedName>
        <fullName evidence="2">Endonuclease/exonuclease/phosphatase domain-containing protein</fullName>
    </recommendedName>
</protein>
<dbReference type="SUPFAM" id="SSF56219">
    <property type="entry name" value="DNase I-like"/>
    <property type="match status" value="1"/>
</dbReference>
<keyword evidence="1" id="KW-0812">Transmembrane</keyword>
<evidence type="ECO:0000256" key="1">
    <source>
        <dbReference type="SAM" id="Phobius"/>
    </source>
</evidence>
<dbReference type="EMBL" id="BMMZ01000004">
    <property type="protein sequence ID" value="GGL62442.1"/>
    <property type="molecule type" value="Genomic_DNA"/>
</dbReference>
<feature type="transmembrane region" description="Helical" evidence="1">
    <location>
        <begin position="6"/>
        <end position="25"/>
    </location>
</feature>
<reference evidence="3" key="2">
    <citation type="submission" date="2020-09" db="EMBL/GenBank/DDBJ databases">
        <authorList>
            <person name="Sun Q."/>
            <person name="Zhou Y."/>
        </authorList>
    </citation>
    <scope>NUCLEOTIDE SEQUENCE</scope>
    <source>
        <strain evidence="3">CGMCC 4.7306</strain>
    </source>
</reference>
<keyword evidence="4" id="KW-1185">Reference proteome</keyword>
<dbReference type="InterPro" id="IPR036691">
    <property type="entry name" value="Endo/exonu/phosph_ase_sf"/>
</dbReference>
<dbReference type="AlphaFoldDB" id="A0A917S7G9"/>
<organism evidence="3 4">
    <name type="scientific">Microlunatus endophyticus</name>
    <dbReference type="NCBI Taxonomy" id="1716077"/>
    <lineage>
        <taxon>Bacteria</taxon>
        <taxon>Bacillati</taxon>
        <taxon>Actinomycetota</taxon>
        <taxon>Actinomycetes</taxon>
        <taxon>Propionibacteriales</taxon>
        <taxon>Propionibacteriaceae</taxon>
        <taxon>Microlunatus</taxon>
    </lineage>
</organism>
<evidence type="ECO:0000313" key="4">
    <source>
        <dbReference type="Proteomes" id="UP000613840"/>
    </source>
</evidence>
<comment type="caution">
    <text evidence="3">The sequence shown here is derived from an EMBL/GenBank/DDBJ whole genome shotgun (WGS) entry which is preliminary data.</text>
</comment>
<keyword evidence="1" id="KW-0472">Membrane</keyword>